<reference evidence="2 3" key="1">
    <citation type="submission" date="2019-02" db="EMBL/GenBank/DDBJ databases">
        <title>Genomic Encyclopedia of Type Strains, Phase IV (KMG-IV): sequencing the most valuable type-strain genomes for metagenomic binning, comparative biology and taxonomic classification.</title>
        <authorList>
            <person name="Goeker M."/>
        </authorList>
    </citation>
    <scope>NUCLEOTIDE SEQUENCE [LARGE SCALE GENOMIC DNA]</scope>
    <source>
        <strain evidence="2 3">DSM 105135</strain>
    </source>
</reference>
<proteinExistence type="predicted"/>
<name>A0A4Q7ZCZ2_9GAMM</name>
<sequence>MALIHQRPFRRLAVLLLPLSLTACDHYPEGWPEVKTAWRGCPSLDGTYLNPKPAAGQPTLLAESAFAESLGKEAGTWPWTTLNLSGDPANHLLLRWGRSLQTLQDWTAKQSPDRGRDGQPGPFSPETRWSEEFRALNDADYEKRFEGYGLPAGSHALYWANAQYHCDSGWLVTRRVVADADGNLHTDGEIRFARDSQGGLIVHSTHSSGIVLGKVCRYGLCIPLPFGEKTEARWERWAPAAPDAAARPWNHGFSRTVSPEGLTFVHDSDSRTGEVRDAINALGIAGLTVDSVTPTLNGGGVFVTLTGKTTAPFNGFFQATRDAARFHHIDIQSLDGDAAQGWRMTVLLGLRPKPSATSTAGIAQQVTTLLPDGAALTRVEPYEDGFRVTIHANDEGVIQESRRQLEDSDRFRQARVETHFTGAEGIDLVMQVWEREE</sequence>
<dbReference type="AlphaFoldDB" id="A0A4Q7ZCZ2"/>
<feature type="region of interest" description="Disordered" evidence="1">
    <location>
        <begin position="107"/>
        <end position="128"/>
    </location>
</feature>
<accession>A0A4Q7ZCZ2</accession>
<evidence type="ECO:0000313" key="2">
    <source>
        <dbReference type="EMBL" id="RZU47893.1"/>
    </source>
</evidence>
<dbReference type="EMBL" id="SHKX01000010">
    <property type="protein sequence ID" value="RZU47893.1"/>
    <property type="molecule type" value="Genomic_DNA"/>
</dbReference>
<dbReference type="RefSeq" id="WP_130411102.1">
    <property type="nucleotide sequence ID" value="NZ_SHKX01000010.1"/>
</dbReference>
<evidence type="ECO:0008006" key="4">
    <source>
        <dbReference type="Google" id="ProtNLM"/>
    </source>
</evidence>
<comment type="caution">
    <text evidence="2">The sequence shown here is derived from an EMBL/GenBank/DDBJ whole genome shotgun (WGS) entry which is preliminary data.</text>
</comment>
<organism evidence="2 3">
    <name type="scientific">Fluviicoccus keumensis</name>
    <dbReference type="NCBI Taxonomy" id="1435465"/>
    <lineage>
        <taxon>Bacteria</taxon>
        <taxon>Pseudomonadati</taxon>
        <taxon>Pseudomonadota</taxon>
        <taxon>Gammaproteobacteria</taxon>
        <taxon>Moraxellales</taxon>
        <taxon>Moraxellaceae</taxon>
        <taxon>Fluviicoccus</taxon>
    </lineage>
</organism>
<evidence type="ECO:0000256" key="1">
    <source>
        <dbReference type="SAM" id="MobiDB-lite"/>
    </source>
</evidence>
<protein>
    <recommendedName>
        <fullName evidence="4">Lipoprotein</fullName>
    </recommendedName>
</protein>
<dbReference type="Proteomes" id="UP000292423">
    <property type="component" value="Unassembled WGS sequence"/>
</dbReference>
<keyword evidence="3" id="KW-1185">Reference proteome</keyword>
<gene>
    <name evidence="2" type="ORF">EV700_0860</name>
</gene>
<dbReference type="PROSITE" id="PS51257">
    <property type="entry name" value="PROKAR_LIPOPROTEIN"/>
    <property type="match status" value="1"/>
</dbReference>
<evidence type="ECO:0000313" key="3">
    <source>
        <dbReference type="Proteomes" id="UP000292423"/>
    </source>
</evidence>